<feature type="compositionally biased region" description="Basic residues" evidence="7">
    <location>
        <begin position="211"/>
        <end position="221"/>
    </location>
</feature>
<keyword evidence="10" id="KW-1185">Reference proteome</keyword>
<dbReference type="InterPro" id="IPR032705">
    <property type="entry name" value="ORC4_C"/>
</dbReference>
<dbReference type="InterPro" id="IPR027417">
    <property type="entry name" value="P-loop_NTPase"/>
</dbReference>
<dbReference type="InterPro" id="IPR003593">
    <property type="entry name" value="AAA+_ATPase"/>
</dbReference>
<feature type="region of interest" description="Disordered" evidence="7">
    <location>
        <begin position="728"/>
        <end position="748"/>
    </location>
</feature>
<feature type="compositionally biased region" description="Acidic residues" evidence="7">
    <location>
        <begin position="342"/>
        <end position="351"/>
    </location>
</feature>
<feature type="compositionally biased region" description="Polar residues" evidence="7">
    <location>
        <begin position="396"/>
        <end position="405"/>
    </location>
</feature>
<organism evidence="9 10">
    <name type="scientific">Cladonia borealis</name>
    <dbReference type="NCBI Taxonomy" id="184061"/>
    <lineage>
        <taxon>Eukaryota</taxon>
        <taxon>Fungi</taxon>
        <taxon>Dikarya</taxon>
        <taxon>Ascomycota</taxon>
        <taxon>Pezizomycotina</taxon>
        <taxon>Lecanoromycetes</taxon>
        <taxon>OSLEUM clade</taxon>
        <taxon>Lecanoromycetidae</taxon>
        <taxon>Lecanorales</taxon>
        <taxon>Lecanorineae</taxon>
        <taxon>Cladoniaceae</taxon>
        <taxon>Cladonia</taxon>
    </lineage>
</organism>
<keyword evidence="6" id="KW-0539">Nucleus</keyword>
<evidence type="ECO:0000256" key="4">
    <source>
        <dbReference type="ARBA" id="ARBA00022705"/>
    </source>
</evidence>
<dbReference type="Pfam" id="PF14629">
    <property type="entry name" value="ORC4_C"/>
    <property type="match status" value="1"/>
</dbReference>
<evidence type="ECO:0000256" key="1">
    <source>
        <dbReference type="ARBA" id="ARBA00004123"/>
    </source>
</evidence>
<feature type="domain" description="AAA+ ATPase" evidence="8">
    <location>
        <begin position="470"/>
        <end position="642"/>
    </location>
</feature>
<dbReference type="Pfam" id="PF13191">
    <property type="entry name" value="AAA_16"/>
    <property type="match status" value="1"/>
</dbReference>
<reference evidence="9" key="1">
    <citation type="submission" date="2023-03" db="EMBL/GenBank/DDBJ databases">
        <title>Complete genome of Cladonia borealis.</title>
        <authorList>
            <person name="Park H."/>
        </authorList>
    </citation>
    <scope>NUCLEOTIDE SEQUENCE</scope>
    <source>
        <strain evidence="9">ANT050790</strain>
    </source>
</reference>
<evidence type="ECO:0000256" key="6">
    <source>
        <dbReference type="ARBA" id="ARBA00023242"/>
    </source>
</evidence>
<dbReference type="AlphaFoldDB" id="A0AA39V7Z5"/>
<feature type="compositionally biased region" description="Basic and acidic residues" evidence="7">
    <location>
        <begin position="318"/>
        <end position="333"/>
    </location>
</feature>
<keyword evidence="4" id="KW-0235">DNA replication</keyword>
<comment type="similarity">
    <text evidence="2">Belongs to the ORC4 family.</text>
</comment>
<feature type="compositionally biased region" description="Polar residues" evidence="7">
    <location>
        <begin position="262"/>
        <end position="272"/>
    </location>
</feature>
<name>A0AA39V7Z5_9LECA</name>
<comment type="caution">
    <text evidence="9">The sequence shown here is derived from an EMBL/GenBank/DDBJ whole genome shotgun (WGS) entry which is preliminary data.</text>
</comment>
<evidence type="ECO:0000256" key="7">
    <source>
        <dbReference type="SAM" id="MobiDB-lite"/>
    </source>
</evidence>
<feature type="region of interest" description="Disordered" evidence="7">
    <location>
        <begin position="65"/>
        <end position="274"/>
    </location>
</feature>
<gene>
    <name evidence="9" type="ORF">JMJ35_005878</name>
</gene>
<keyword evidence="5" id="KW-0238">DNA-binding</keyword>
<feature type="region of interest" description="Disordered" evidence="7">
    <location>
        <begin position="308"/>
        <end position="413"/>
    </location>
</feature>
<evidence type="ECO:0000256" key="2">
    <source>
        <dbReference type="ARBA" id="ARBA00005334"/>
    </source>
</evidence>
<comment type="subcellular location">
    <subcellularLocation>
        <location evidence="1">Nucleus</location>
    </subcellularLocation>
</comment>
<proteinExistence type="inferred from homology"/>
<sequence>MTSLELSPRAAKRRKTNPTTFANADEVDLPLPFHSRILKTVKQAVYGKARTHAFKDEMKEGDVFPVRPRNVKSTPKAERLVKESPEANRTGRAKDKDVDEGIRGDTGGRRDGISKKQKIGEKELRNTNEDRVGEEEEDKTPTETPIKKKRKKFKGYVWLDEIDDPRQEEHEDDVAGQHEDMTDKMDIGGDELNHTPTERGSDAEGSVRASGRLKRPTRKSVARREENKGGDAVATPASRRKGEREVEGNTVENGNGKPTIALRQNTDPQSGGNAIAHVGAVTTSKSRRKRDIHAQEVQSTTLDVVETSIAHRGKGKRASKEEAERVVVRRDEVGNGNVDPGDIIDTEDSPDELNKDSLGEELNIAEAPTGKGRKRRGKAAPAAIGEESSIFKAVQDPTTHASPQSDAEDSLEGHTPELQQLLSQDPGSLTELKTHILSGLTGQRRLPLVSLSSPYQKVHQLVSQTVLAGEGNSMLIIGSRGTGKTNLIETVISDLGASHQDDFHVVRLNGFIHTDDKLALREIWRQLGREMDVVNDDLGGSRSSYADTLTSLLALLTHSAVSEDYDQPATTKSKSIIFILDEFHLFTTHPRQTLLYNLFDTAQSHAAPICVLGLTTNLAVSDALEKRVKSRFSQRYVHLSLPRTFNEFREICQKALEYHPSHDDLLKKKKGKTDLQHLSRLWNAYIHHLLSTTELSTLLHSIYTTQKSIPTFLSSALLPISSLSPSNPVPTPPSFSAPGTSTQPLLSPPDSPHLALLPALSTLQLSLLIAAARLETIYETTLPGFEAVYEEYVALASKAKVKSGVGGLVGGAGGRVWGKQVAKGAWEGVVKLGMVGEKEGRGGRGMCEVGLGEIGNWVVGEGRGVMGGAGLGRWCREI</sequence>
<dbReference type="SUPFAM" id="SSF52540">
    <property type="entry name" value="P-loop containing nucleoside triphosphate hydrolases"/>
    <property type="match status" value="1"/>
</dbReference>
<dbReference type="GO" id="GO:0003688">
    <property type="term" value="F:DNA replication origin binding"/>
    <property type="evidence" value="ECO:0007669"/>
    <property type="project" value="TreeGrafter"/>
</dbReference>
<dbReference type="PANTHER" id="PTHR12087">
    <property type="entry name" value="ORIGIN RECOGNITION COMPLEX SUBUNIT 4"/>
    <property type="match status" value="1"/>
</dbReference>
<dbReference type="EMBL" id="JAFEKC020000013">
    <property type="protein sequence ID" value="KAK0511305.1"/>
    <property type="molecule type" value="Genomic_DNA"/>
</dbReference>
<dbReference type="InterPro" id="IPR041664">
    <property type="entry name" value="AAA_16"/>
</dbReference>
<dbReference type="FunFam" id="3.40.50.300:FF:001499">
    <property type="entry name" value="Origin recognition complex subunit 4, putative"/>
    <property type="match status" value="1"/>
</dbReference>
<accession>A0AA39V7Z5</accession>
<dbReference type="Gene3D" id="3.40.50.300">
    <property type="entry name" value="P-loop containing nucleotide triphosphate hydrolases"/>
    <property type="match status" value="1"/>
</dbReference>
<dbReference type="InterPro" id="IPR016527">
    <property type="entry name" value="ORC4"/>
</dbReference>
<evidence type="ECO:0000313" key="10">
    <source>
        <dbReference type="Proteomes" id="UP001166286"/>
    </source>
</evidence>
<evidence type="ECO:0000313" key="9">
    <source>
        <dbReference type="EMBL" id="KAK0511305.1"/>
    </source>
</evidence>
<dbReference type="GO" id="GO:0006270">
    <property type="term" value="P:DNA replication initiation"/>
    <property type="evidence" value="ECO:0007669"/>
    <property type="project" value="TreeGrafter"/>
</dbReference>
<feature type="region of interest" description="Disordered" evidence="7">
    <location>
        <begin position="1"/>
        <end position="24"/>
    </location>
</feature>
<evidence type="ECO:0000259" key="8">
    <source>
        <dbReference type="SMART" id="SM00382"/>
    </source>
</evidence>
<evidence type="ECO:0000256" key="5">
    <source>
        <dbReference type="ARBA" id="ARBA00023125"/>
    </source>
</evidence>
<feature type="compositionally biased region" description="Basic and acidic residues" evidence="7">
    <location>
        <begin position="75"/>
        <end position="86"/>
    </location>
</feature>
<evidence type="ECO:0000256" key="3">
    <source>
        <dbReference type="ARBA" id="ARBA00019083"/>
    </source>
</evidence>
<dbReference type="GO" id="GO:0005664">
    <property type="term" value="C:nuclear origin of replication recognition complex"/>
    <property type="evidence" value="ECO:0007669"/>
    <property type="project" value="TreeGrafter"/>
</dbReference>
<dbReference type="PANTHER" id="PTHR12087:SF0">
    <property type="entry name" value="ORIGIN RECOGNITION COMPLEX SUBUNIT 4"/>
    <property type="match status" value="1"/>
</dbReference>
<dbReference type="Proteomes" id="UP001166286">
    <property type="component" value="Unassembled WGS sequence"/>
</dbReference>
<protein>
    <recommendedName>
        <fullName evidence="3">Origin recognition complex subunit 4</fullName>
    </recommendedName>
</protein>
<dbReference type="SMART" id="SM00382">
    <property type="entry name" value="AAA"/>
    <property type="match status" value="1"/>
</dbReference>
<feature type="compositionally biased region" description="Basic and acidic residues" evidence="7">
    <location>
        <begin position="92"/>
        <end position="131"/>
    </location>
</feature>
<feature type="compositionally biased region" description="Basic and acidic residues" evidence="7">
    <location>
        <begin position="164"/>
        <end position="202"/>
    </location>
</feature>